<dbReference type="SUPFAM" id="SSF49478">
    <property type="entry name" value="Cna protein B-type domain"/>
    <property type="match status" value="2"/>
</dbReference>
<comment type="catalytic activity">
    <reaction evidence="1">
        <text>Endohydrolysis of (1-&gt;4)-alpha-D-glucosidic linkages in polysaccharides containing three or more (1-&gt;4)-alpha-linked D-glucose units.</text>
        <dbReference type="EC" id="3.2.1.1"/>
    </reaction>
</comment>
<evidence type="ECO:0000256" key="1">
    <source>
        <dbReference type="ARBA" id="ARBA00000548"/>
    </source>
</evidence>
<evidence type="ECO:0000256" key="4">
    <source>
        <dbReference type="ARBA" id="ARBA00030238"/>
    </source>
</evidence>
<dbReference type="PANTHER" id="PTHR23303:SF15">
    <property type="entry name" value="COLOSSIN-A"/>
    <property type="match status" value="1"/>
</dbReference>
<dbReference type="Pfam" id="PF13620">
    <property type="entry name" value="CarboxypepD_reg"/>
    <property type="match status" value="6"/>
</dbReference>
<feature type="signal peptide" evidence="5">
    <location>
        <begin position="1"/>
        <end position="21"/>
    </location>
</feature>
<dbReference type="PANTHER" id="PTHR23303">
    <property type="entry name" value="CARBOXYPEPTIDASE REGULATORY REGION-CONTAINING"/>
    <property type="match status" value="1"/>
</dbReference>
<sequence length="722" mass="72642">MVAAVAAAVVIGLVGGQPAAAVEPGSISGVVTVDGGAPVAGASVVAYTYNSMWGGWSWTTSTSTSPDGSYVVTGLADGQYKLQFQSTAPGSNIVSEYWQDAADLMSATTLTVSGGTGIDGIDPVLSVGATISGVVTDESGAPVQGVSVRATAVGGWTGSYGLTDAHGAYRVAALAAGSYNIEFTPLAGSGPVAGEWYDDAASQAEAAPVTVAAGGAATGIDAVLAPAGSIAGVVTDTTGAPTSYAYVGVYRATAGDFPQWVTSMSTDASGAYRVDGLAVGDYKVQFSAMNGLLGEWYDDAADAASATVVSVAGGATTTVDGELAIGATLTGVVTDEAGNPVSDVRVWAHPVEGEGFAIGGGSGSDGTYRIPGLPSGDYRVEFDTSATAASVVGEWWNDAKTEADASVVSVTEGTVVEGISAQLAEGAELSGVVRDGQGTPMASVQVSLRDPAGQWVRYTHTDMDGSYTIRGVDAGSYRLKFSAQVDQSTTTLNEWWNNAPDLTSADELVVTAATDISGLDVVLSVDDGSVIDTNSASLSGTVTDAAGNPLPNASVSVEGIDMGDGFQVMPDGTWSMTLLPAGPYRVSFSAVIDGTLVTEWWEDAADRGSATVIDLGSSEQRTGIDAVLGAALPPVESSVPKVTGPLRVGGIAKAHPRDWTDGIAFTYQWFADGAPIVGGTASSLPITPDLVGSRLTVAVTGSASGYQIVTRTSAPTTAVSRG</sequence>
<protein>
    <recommendedName>
        <fullName evidence="2">alpha-amylase</fullName>
        <ecNumber evidence="2">3.2.1.1</ecNumber>
    </recommendedName>
    <alternativeName>
        <fullName evidence="4">1,4-alpha-D-glucan glucanohydrolase</fullName>
    </alternativeName>
</protein>
<dbReference type="EC" id="3.2.1.1" evidence="2"/>
<dbReference type="InterPro" id="IPR008969">
    <property type="entry name" value="CarboxyPept-like_regulatory"/>
</dbReference>
<dbReference type="Proteomes" id="UP001196843">
    <property type="component" value="Unassembled WGS sequence"/>
</dbReference>
<dbReference type="InterPro" id="IPR051417">
    <property type="entry name" value="SDr/BOS_complex"/>
</dbReference>
<name>A0ABS7HMW4_9MICO</name>
<proteinExistence type="predicted"/>
<dbReference type="Gene3D" id="2.60.40.1120">
    <property type="entry name" value="Carboxypeptidase-like, regulatory domain"/>
    <property type="match status" value="5"/>
</dbReference>
<evidence type="ECO:0000313" key="7">
    <source>
        <dbReference type="Proteomes" id="UP001196843"/>
    </source>
</evidence>
<evidence type="ECO:0000256" key="2">
    <source>
        <dbReference type="ARBA" id="ARBA00012595"/>
    </source>
</evidence>
<keyword evidence="3 5" id="KW-0732">Signal</keyword>
<accession>A0ABS7HMW4</accession>
<dbReference type="SUPFAM" id="SSF49464">
    <property type="entry name" value="Carboxypeptidase regulatory domain-like"/>
    <property type="match status" value="2"/>
</dbReference>
<keyword evidence="7" id="KW-1185">Reference proteome</keyword>
<dbReference type="RefSeq" id="WP_220300999.1">
    <property type="nucleotide sequence ID" value="NZ_JAEUAW010000007.1"/>
</dbReference>
<evidence type="ECO:0000256" key="5">
    <source>
        <dbReference type="SAM" id="SignalP"/>
    </source>
</evidence>
<reference evidence="6 7" key="1">
    <citation type="journal article" date="2021" name="MBio">
        <title>Poor Competitiveness of Bradyrhizobium in Pigeon Pea Root Colonization in Indian Soils.</title>
        <authorList>
            <person name="Chalasani D."/>
            <person name="Basu A."/>
            <person name="Pullabhotla S.V.S.R.N."/>
            <person name="Jorrin B."/>
            <person name="Neal A.L."/>
            <person name="Poole P.S."/>
            <person name="Podile A.R."/>
            <person name="Tkacz A."/>
        </authorList>
    </citation>
    <scope>NUCLEOTIDE SEQUENCE [LARGE SCALE GENOMIC DNA]</scope>
    <source>
        <strain evidence="6 7">HU14</strain>
    </source>
</reference>
<evidence type="ECO:0000256" key="3">
    <source>
        <dbReference type="ARBA" id="ARBA00022729"/>
    </source>
</evidence>
<dbReference type="Gene3D" id="2.60.40.10">
    <property type="entry name" value="Immunoglobulins"/>
    <property type="match status" value="1"/>
</dbReference>
<dbReference type="SUPFAM" id="SSF49452">
    <property type="entry name" value="Starch-binding domain-like"/>
    <property type="match status" value="2"/>
</dbReference>
<evidence type="ECO:0000313" key="6">
    <source>
        <dbReference type="EMBL" id="MBW9094297.1"/>
    </source>
</evidence>
<comment type="caution">
    <text evidence="6">The sequence shown here is derived from an EMBL/GenBank/DDBJ whole genome shotgun (WGS) entry which is preliminary data.</text>
</comment>
<gene>
    <name evidence="6" type="ORF">JNB62_11435</name>
</gene>
<dbReference type="Gene3D" id="2.60.40.2700">
    <property type="match status" value="1"/>
</dbReference>
<organism evidence="6 7">
    <name type="scientific">Microbacterium jejuense</name>
    <dbReference type="NCBI Taxonomy" id="1263637"/>
    <lineage>
        <taxon>Bacteria</taxon>
        <taxon>Bacillati</taxon>
        <taxon>Actinomycetota</taxon>
        <taxon>Actinomycetes</taxon>
        <taxon>Micrococcales</taxon>
        <taxon>Microbacteriaceae</taxon>
        <taxon>Microbacterium</taxon>
    </lineage>
</organism>
<dbReference type="EMBL" id="JAEUAW010000007">
    <property type="protein sequence ID" value="MBW9094297.1"/>
    <property type="molecule type" value="Genomic_DNA"/>
</dbReference>
<dbReference type="InterPro" id="IPR013784">
    <property type="entry name" value="Carb-bd-like_fold"/>
</dbReference>
<dbReference type="InterPro" id="IPR013783">
    <property type="entry name" value="Ig-like_fold"/>
</dbReference>
<feature type="chain" id="PRO_5046308400" description="alpha-amylase" evidence="5">
    <location>
        <begin position="22"/>
        <end position="722"/>
    </location>
</feature>